<name>A0ABX9D365_9ACTN</name>
<keyword evidence="1" id="KW-0378">Hydrolase</keyword>
<organism evidence="1 2">
    <name type="scientific">Micromonospora noduli</name>
    <dbReference type="NCBI Taxonomy" id="709876"/>
    <lineage>
        <taxon>Bacteria</taxon>
        <taxon>Bacillati</taxon>
        <taxon>Actinomycetota</taxon>
        <taxon>Actinomycetes</taxon>
        <taxon>Micromonosporales</taxon>
        <taxon>Micromonosporaceae</taxon>
        <taxon>Micromonospora</taxon>
    </lineage>
</organism>
<reference evidence="1 2" key="1">
    <citation type="submission" date="2018-03" db="EMBL/GenBank/DDBJ databases">
        <title>Defining the species Micromonospora saelicesensis and Micromonospora noduli under the framework of genomics.</title>
        <authorList>
            <person name="Riesco R."/>
            <person name="Trujillo M.E."/>
        </authorList>
    </citation>
    <scope>NUCLEOTIDE SEQUENCE [LARGE SCALE GENOMIC DNA]</scope>
    <source>
        <strain evidence="1 2">MED15</strain>
    </source>
</reference>
<sequence>MPSKVIFFDLGGVVCRFRPERRLAALGEACGVSAEQVESVLYASGLIDRWDRGLGSSAEIHRTVREGLGYRGDLATLQEIWCRAFEPDPQVLELVESLRPLRTALLTDNDPLLLDALPNMLPQVASRFDALLFSCRLGGTKPDPGVFNRALDLMGSAPSEAVFIDDKAANVAGAQELGITAIRFSGAAELGAALDRLLAT</sequence>
<gene>
    <name evidence="1" type="ORF">MED15_02157</name>
</gene>
<dbReference type="SFLD" id="SFLDS00003">
    <property type="entry name" value="Haloacid_Dehalogenase"/>
    <property type="match status" value="1"/>
</dbReference>
<dbReference type="Pfam" id="PF00702">
    <property type="entry name" value="Hydrolase"/>
    <property type="match status" value="1"/>
</dbReference>
<dbReference type="InterPro" id="IPR023214">
    <property type="entry name" value="HAD_sf"/>
</dbReference>
<protein>
    <submittedName>
        <fullName evidence="1">Bifunctional epoxide hydrolase</fullName>
    </submittedName>
</protein>
<dbReference type="GO" id="GO:0016787">
    <property type="term" value="F:hydrolase activity"/>
    <property type="evidence" value="ECO:0007669"/>
    <property type="project" value="UniProtKB-KW"/>
</dbReference>
<dbReference type="SFLD" id="SFLDG01129">
    <property type="entry name" value="C1.5:_HAD__Beta-PGM__Phosphata"/>
    <property type="match status" value="1"/>
</dbReference>
<dbReference type="CDD" id="cd02603">
    <property type="entry name" value="HAD_sEH-N_like"/>
    <property type="match status" value="1"/>
</dbReference>
<comment type="caution">
    <text evidence="1">The sequence shown here is derived from an EMBL/GenBank/DDBJ whole genome shotgun (WGS) entry which is preliminary data.</text>
</comment>
<accession>A0ABX9D365</accession>
<dbReference type="InterPro" id="IPR023198">
    <property type="entry name" value="PGP-like_dom2"/>
</dbReference>
<dbReference type="PANTHER" id="PTHR43611:SF3">
    <property type="entry name" value="FLAVIN MONONUCLEOTIDE HYDROLASE 1, CHLOROPLATIC"/>
    <property type="match status" value="1"/>
</dbReference>
<dbReference type="InterPro" id="IPR036412">
    <property type="entry name" value="HAD-like_sf"/>
</dbReference>
<dbReference type="InterPro" id="IPR006439">
    <property type="entry name" value="HAD-SF_hydro_IA"/>
</dbReference>
<dbReference type="EMBL" id="PYAC01000008">
    <property type="protein sequence ID" value="RAO20960.1"/>
    <property type="molecule type" value="Genomic_DNA"/>
</dbReference>
<dbReference type="Proteomes" id="UP000249045">
    <property type="component" value="Unassembled WGS sequence"/>
</dbReference>
<evidence type="ECO:0000313" key="2">
    <source>
        <dbReference type="Proteomes" id="UP000249045"/>
    </source>
</evidence>
<evidence type="ECO:0000313" key="1">
    <source>
        <dbReference type="EMBL" id="RAO20960.1"/>
    </source>
</evidence>
<dbReference type="SUPFAM" id="SSF56784">
    <property type="entry name" value="HAD-like"/>
    <property type="match status" value="1"/>
</dbReference>
<proteinExistence type="predicted"/>
<keyword evidence="2" id="KW-1185">Reference proteome</keyword>
<dbReference type="NCBIfam" id="TIGR01509">
    <property type="entry name" value="HAD-SF-IA-v3"/>
    <property type="match status" value="1"/>
</dbReference>
<dbReference type="PRINTS" id="PR00413">
    <property type="entry name" value="HADHALOGNASE"/>
</dbReference>
<dbReference type="Gene3D" id="1.10.150.240">
    <property type="entry name" value="Putative phosphatase, domain 2"/>
    <property type="match status" value="1"/>
</dbReference>
<dbReference type="PANTHER" id="PTHR43611">
    <property type="entry name" value="ALPHA-D-GLUCOSE 1-PHOSPHATE PHOSPHATASE"/>
    <property type="match status" value="1"/>
</dbReference>
<dbReference type="Gene3D" id="3.40.50.1000">
    <property type="entry name" value="HAD superfamily/HAD-like"/>
    <property type="match status" value="1"/>
</dbReference>